<keyword evidence="3" id="KW-0813">Transport</keyword>
<dbReference type="Proteomes" id="UP000181790">
    <property type="component" value="Unassembled WGS sequence"/>
</dbReference>
<comment type="subcellular location">
    <subcellularLocation>
        <location evidence="1">Cell outer membrane</location>
    </subcellularLocation>
</comment>
<evidence type="ECO:0000313" key="10">
    <source>
        <dbReference type="Proteomes" id="UP000181790"/>
    </source>
</evidence>
<comment type="caution">
    <text evidence="9">The sequence shown here is derived from an EMBL/GenBank/DDBJ whole genome shotgun (WGS) entry which is preliminary data.</text>
</comment>
<feature type="chain" id="PRO_5010295230" evidence="8">
    <location>
        <begin position="24"/>
        <end position="448"/>
    </location>
</feature>
<dbReference type="InterPro" id="IPR003423">
    <property type="entry name" value="OMP_efflux"/>
</dbReference>
<comment type="similarity">
    <text evidence="2">Belongs to the outer membrane factor (OMF) (TC 1.B.17) family.</text>
</comment>
<dbReference type="GO" id="GO:0015562">
    <property type="term" value="F:efflux transmembrane transporter activity"/>
    <property type="evidence" value="ECO:0007669"/>
    <property type="project" value="InterPro"/>
</dbReference>
<evidence type="ECO:0000313" key="9">
    <source>
        <dbReference type="EMBL" id="OIN58023.1"/>
    </source>
</evidence>
<keyword evidence="8" id="KW-0732">Signal</keyword>
<organism evidence="9 10">
    <name type="scientific">Arsenicibacter rosenii</name>
    <dbReference type="NCBI Taxonomy" id="1750698"/>
    <lineage>
        <taxon>Bacteria</taxon>
        <taxon>Pseudomonadati</taxon>
        <taxon>Bacteroidota</taxon>
        <taxon>Cytophagia</taxon>
        <taxon>Cytophagales</taxon>
        <taxon>Spirosomataceae</taxon>
        <taxon>Arsenicibacter</taxon>
    </lineage>
</organism>
<dbReference type="SUPFAM" id="SSF56954">
    <property type="entry name" value="Outer membrane efflux proteins (OEP)"/>
    <property type="match status" value="1"/>
</dbReference>
<evidence type="ECO:0000256" key="5">
    <source>
        <dbReference type="ARBA" id="ARBA00022692"/>
    </source>
</evidence>
<evidence type="ECO:0000256" key="6">
    <source>
        <dbReference type="ARBA" id="ARBA00023136"/>
    </source>
</evidence>
<accession>A0A1S2VH10</accession>
<feature type="signal peptide" evidence="8">
    <location>
        <begin position="1"/>
        <end position="23"/>
    </location>
</feature>
<reference evidence="9 10" key="1">
    <citation type="submission" date="2016-10" db="EMBL/GenBank/DDBJ databases">
        <title>Arsenicibacter rosenii gen. nov., sp. nov., an efficient arsenic-methylating bacterium isolated from an arsenic-contaminated paddy soil.</title>
        <authorList>
            <person name="Huang K."/>
        </authorList>
    </citation>
    <scope>NUCLEOTIDE SEQUENCE [LARGE SCALE GENOMIC DNA]</scope>
    <source>
        <strain evidence="9 10">SM-1</strain>
    </source>
</reference>
<protein>
    <submittedName>
        <fullName evidence="9">Transporter</fullName>
    </submittedName>
</protein>
<dbReference type="PANTHER" id="PTHR30026:SF20">
    <property type="entry name" value="OUTER MEMBRANE PROTEIN TOLC"/>
    <property type="match status" value="1"/>
</dbReference>
<name>A0A1S2VH10_9BACT</name>
<dbReference type="Gene3D" id="1.20.1600.10">
    <property type="entry name" value="Outer membrane efflux proteins (OEP)"/>
    <property type="match status" value="1"/>
</dbReference>
<dbReference type="Pfam" id="PF02321">
    <property type="entry name" value="OEP"/>
    <property type="match status" value="2"/>
</dbReference>
<dbReference type="AlphaFoldDB" id="A0A1S2VH10"/>
<gene>
    <name evidence="9" type="ORF">BLX24_15930</name>
</gene>
<dbReference type="GO" id="GO:0009279">
    <property type="term" value="C:cell outer membrane"/>
    <property type="evidence" value="ECO:0007669"/>
    <property type="project" value="UniProtKB-SubCell"/>
</dbReference>
<dbReference type="InterPro" id="IPR051906">
    <property type="entry name" value="TolC-like"/>
</dbReference>
<dbReference type="GO" id="GO:1990281">
    <property type="term" value="C:efflux pump complex"/>
    <property type="evidence" value="ECO:0007669"/>
    <property type="project" value="TreeGrafter"/>
</dbReference>
<dbReference type="PANTHER" id="PTHR30026">
    <property type="entry name" value="OUTER MEMBRANE PROTEIN TOLC"/>
    <property type="match status" value="1"/>
</dbReference>
<dbReference type="RefSeq" id="WP_071504344.1">
    <property type="nucleotide sequence ID" value="NZ_MORL01000008.1"/>
</dbReference>
<dbReference type="GO" id="GO:0015288">
    <property type="term" value="F:porin activity"/>
    <property type="evidence" value="ECO:0007669"/>
    <property type="project" value="TreeGrafter"/>
</dbReference>
<keyword evidence="10" id="KW-1185">Reference proteome</keyword>
<evidence type="ECO:0000256" key="7">
    <source>
        <dbReference type="ARBA" id="ARBA00023237"/>
    </source>
</evidence>
<evidence type="ECO:0000256" key="2">
    <source>
        <dbReference type="ARBA" id="ARBA00007613"/>
    </source>
</evidence>
<keyword evidence="6" id="KW-0472">Membrane</keyword>
<keyword evidence="7" id="KW-0998">Cell outer membrane</keyword>
<dbReference type="OrthoDB" id="367883at2"/>
<keyword evidence="4" id="KW-1134">Transmembrane beta strand</keyword>
<proteinExistence type="inferred from homology"/>
<evidence type="ECO:0000256" key="8">
    <source>
        <dbReference type="SAM" id="SignalP"/>
    </source>
</evidence>
<evidence type="ECO:0000256" key="3">
    <source>
        <dbReference type="ARBA" id="ARBA00022448"/>
    </source>
</evidence>
<evidence type="ECO:0000256" key="1">
    <source>
        <dbReference type="ARBA" id="ARBA00004442"/>
    </source>
</evidence>
<sequence length="448" mass="50638">MKHFFTSLLSGAGGLWLSTAVFAQTSPDTLRQATLDDCIQYAIKHQPILKQAVIDQSITDRTIRSAQADWLPQVGFNYNIQHYLKLPVQLFPNFSNPASGERIPVTVGVANTSTLQLVANQTIFNRDVLLANRTAETYRQQTKQAYVRTKIEVITSVSKAFYDVLLSQRQAEIINQDIVRLERSLKDAVNQYESGIVDKTDAKRASISLNNTRAQRKQYLEQATAKYQTLKQLMGYPATAKLVLAYDTLQLANEVIVDTNRIVNPRTRIEYQALQTQRQLQEANVLYTRWSYLPTVGAFGYYNLLYQNAQFGQLYARSFPNSYIGLSLALPVFQGGKRIQQQKIAQLQVQRVDQDFIALASSIDADYAQALAAYKGNLANYIALRENVVLAEDVYRIINLQYRSGIRTYLDVTVAEADLRSARISFYNALFQALISKVDVQRALGDIQ</sequence>
<evidence type="ECO:0000256" key="4">
    <source>
        <dbReference type="ARBA" id="ARBA00022452"/>
    </source>
</evidence>
<dbReference type="EMBL" id="MORL01000008">
    <property type="protein sequence ID" value="OIN58023.1"/>
    <property type="molecule type" value="Genomic_DNA"/>
</dbReference>
<keyword evidence="5" id="KW-0812">Transmembrane</keyword>